<name>A0A916TPS7_9SPHN</name>
<dbReference type="AlphaFoldDB" id="A0A916TPS7"/>
<dbReference type="Proteomes" id="UP000608154">
    <property type="component" value="Unassembled WGS sequence"/>
</dbReference>
<gene>
    <name evidence="3" type="ORF">GCM10011494_03640</name>
</gene>
<feature type="region of interest" description="Disordered" evidence="1">
    <location>
        <begin position="142"/>
        <end position="180"/>
    </location>
</feature>
<protein>
    <recommendedName>
        <fullName evidence="2">SnoaL-like domain-containing protein</fullName>
    </recommendedName>
</protein>
<organism evidence="3 4">
    <name type="scientific">Novosphingobium endophyticum</name>
    <dbReference type="NCBI Taxonomy" id="1955250"/>
    <lineage>
        <taxon>Bacteria</taxon>
        <taxon>Pseudomonadati</taxon>
        <taxon>Pseudomonadota</taxon>
        <taxon>Alphaproteobacteria</taxon>
        <taxon>Sphingomonadales</taxon>
        <taxon>Sphingomonadaceae</taxon>
        <taxon>Novosphingobium</taxon>
    </lineage>
</organism>
<reference evidence="3" key="2">
    <citation type="submission" date="2020-09" db="EMBL/GenBank/DDBJ databases">
        <authorList>
            <person name="Sun Q."/>
            <person name="Zhou Y."/>
        </authorList>
    </citation>
    <scope>NUCLEOTIDE SEQUENCE</scope>
    <source>
        <strain evidence="3">CGMCC 1.15095</strain>
    </source>
</reference>
<evidence type="ECO:0000313" key="3">
    <source>
        <dbReference type="EMBL" id="GGB88625.1"/>
    </source>
</evidence>
<proteinExistence type="predicted"/>
<dbReference type="CDD" id="cd00531">
    <property type="entry name" value="NTF2_like"/>
    <property type="match status" value="1"/>
</dbReference>
<feature type="domain" description="SnoaL-like" evidence="2">
    <location>
        <begin position="10"/>
        <end position="128"/>
    </location>
</feature>
<dbReference type="EMBL" id="BMHK01000002">
    <property type="protein sequence ID" value="GGB88625.1"/>
    <property type="molecule type" value="Genomic_DNA"/>
</dbReference>
<dbReference type="Gene3D" id="3.10.450.50">
    <property type="match status" value="1"/>
</dbReference>
<evidence type="ECO:0000259" key="2">
    <source>
        <dbReference type="Pfam" id="PF13577"/>
    </source>
</evidence>
<sequence>MPDFDSKLAEMVDRHEIHQVLLRYARGLDRLDNELVRSCYWDDAIEDHGHFVGRPDDFIRWADGTTLMFEATQHAILNHVCDLQGDEAFCETYYHFSGVTAEGPNFMSTGRYVDHFRKRGGEWRIAGRVTVVEGTYDVPKAALAPHPDTAYTPEEPCQATRDRGDISYHRPPAPRRPAEG</sequence>
<accession>A0A916TPS7</accession>
<dbReference type="InterPro" id="IPR037401">
    <property type="entry name" value="SnoaL-like"/>
</dbReference>
<evidence type="ECO:0000313" key="4">
    <source>
        <dbReference type="Proteomes" id="UP000608154"/>
    </source>
</evidence>
<dbReference type="SUPFAM" id="SSF54427">
    <property type="entry name" value="NTF2-like"/>
    <property type="match status" value="1"/>
</dbReference>
<dbReference type="InterPro" id="IPR032710">
    <property type="entry name" value="NTF2-like_dom_sf"/>
</dbReference>
<keyword evidence="4" id="KW-1185">Reference proteome</keyword>
<evidence type="ECO:0000256" key="1">
    <source>
        <dbReference type="SAM" id="MobiDB-lite"/>
    </source>
</evidence>
<reference evidence="3" key="1">
    <citation type="journal article" date="2014" name="Int. J. Syst. Evol. Microbiol.">
        <title>Complete genome sequence of Corynebacterium casei LMG S-19264T (=DSM 44701T), isolated from a smear-ripened cheese.</title>
        <authorList>
            <consortium name="US DOE Joint Genome Institute (JGI-PGF)"/>
            <person name="Walter F."/>
            <person name="Albersmeier A."/>
            <person name="Kalinowski J."/>
            <person name="Ruckert C."/>
        </authorList>
    </citation>
    <scope>NUCLEOTIDE SEQUENCE</scope>
    <source>
        <strain evidence="3">CGMCC 1.15095</strain>
    </source>
</reference>
<comment type="caution">
    <text evidence="3">The sequence shown here is derived from an EMBL/GenBank/DDBJ whole genome shotgun (WGS) entry which is preliminary data.</text>
</comment>
<dbReference type="Pfam" id="PF13577">
    <property type="entry name" value="SnoaL_4"/>
    <property type="match status" value="1"/>
</dbReference>
<dbReference type="RefSeq" id="WP_188767729.1">
    <property type="nucleotide sequence ID" value="NZ_BMHK01000002.1"/>
</dbReference>